<gene>
    <name evidence="2" type="ORF">GCM10023169_10300</name>
</gene>
<protein>
    <recommendedName>
        <fullName evidence="4">DUF3137 domain-containing protein</fullName>
    </recommendedName>
</protein>
<name>A0ABP8KZZ4_9MICO</name>
<keyword evidence="3" id="KW-1185">Reference proteome</keyword>
<dbReference type="Proteomes" id="UP001500622">
    <property type="component" value="Unassembled WGS sequence"/>
</dbReference>
<evidence type="ECO:0008006" key="4">
    <source>
        <dbReference type="Google" id="ProtNLM"/>
    </source>
</evidence>
<evidence type="ECO:0000313" key="2">
    <source>
        <dbReference type="EMBL" id="GAA4419524.1"/>
    </source>
</evidence>
<reference evidence="3" key="1">
    <citation type="journal article" date="2019" name="Int. J. Syst. Evol. Microbiol.">
        <title>The Global Catalogue of Microorganisms (GCM) 10K type strain sequencing project: providing services to taxonomists for standard genome sequencing and annotation.</title>
        <authorList>
            <consortium name="The Broad Institute Genomics Platform"/>
            <consortium name="The Broad Institute Genome Sequencing Center for Infectious Disease"/>
            <person name="Wu L."/>
            <person name="Ma J."/>
        </authorList>
    </citation>
    <scope>NUCLEOTIDE SEQUENCE [LARGE SCALE GENOMIC DNA]</scope>
    <source>
        <strain evidence="3">JCM 17810</strain>
    </source>
</reference>
<proteinExistence type="predicted"/>
<organism evidence="2 3">
    <name type="scientific">Georgenia halophila</name>
    <dbReference type="NCBI Taxonomy" id="620889"/>
    <lineage>
        <taxon>Bacteria</taxon>
        <taxon>Bacillati</taxon>
        <taxon>Actinomycetota</taxon>
        <taxon>Actinomycetes</taxon>
        <taxon>Micrococcales</taxon>
        <taxon>Bogoriellaceae</taxon>
        <taxon>Georgenia</taxon>
    </lineage>
</organism>
<keyword evidence="1" id="KW-1133">Transmembrane helix</keyword>
<feature type="transmembrane region" description="Helical" evidence="1">
    <location>
        <begin position="6"/>
        <end position="23"/>
    </location>
</feature>
<accession>A0ABP8KZZ4</accession>
<keyword evidence="1" id="KW-0812">Transmembrane</keyword>
<evidence type="ECO:0000313" key="3">
    <source>
        <dbReference type="Proteomes" id="UP001500622"/>
    </source>
</evidence>
<comment type="caution">
    <text evidence="2">The sequence shown here is derived from an EMBL/GenBank/DDBJ whole genome shotgun (WGS) entry which is preliminary data.</text>
</comment>
<keyword evidence="1" id="KW-0472">Membrane</keyword>
<dbReference type="EMBL" id="BAABGN010000002">
    <property type="protein sequence ID" value="GAA4419524.1"/>
    <property type="molecule type" value="Genomic_DNA"/>
</dbReference>
<evidence type="ECO:0000256" key="1">
    <source>
        <dbReference type="SAM" id="Phobius"/>
    </source>
</evidence>
<sequence>MGLFPFVILLLVIAVAIVVAVRTRRRTRERRAGLRAWAHARGWSYADDAPRLGSGLRGGPFGTGHSRSATEAVWGTYADRPAVSFRYTYKVTSGSGKNRRTRTYHHHVLALELPERLPYIELSAENFLTRTFGNDIELEHHAFNDAWRVRGEDRRTTYDVVHPQMMERLMRPDLRGANLLYEGGRIFLWRRGQPDQAVIDTGLRRLTELLDLTPEFVWDDARNRRGD</sequence>